<gene>
    <name evidence="5" type="ORF">TVAG_403580</name>
</gene>
<evidence type="ECO:0000256" key="2">
    <source>
        <dbReference type="ARBA" id="ARBA00022679"/>
    </source>
</evidence>
<dbReference type="RefSeq" id="XP_001318624.1">
    <property type="nucleotide sequence ID" value="XM_001318589.1"/>
</dbReference>
<keyword evidence="2 4" id="KW-0808">Transferase</keyword>
<keyword evidence="6" id="KW-1185">Reference proteome</keyword>
<evidence type="ECO:0000256" key="1">
    <source>
        <dbReference type="ARBA" id="ARBA00007374"/>
    </source>
</evidence>
<dbReference type="InterPro" id="IPR038286">
    <property type="entry name" value="IPK_sf"/>
</dbReference>
<dbReference type="GO" id="GO:0046854">
    <property type="term" value="P:phosphatidylinositol phosphate biosynthetic process"/>
    <property type="evidence" value="ECO:0000318"/>
    <property type="project" value="GO_Central"/>
</dbReference>
<dbReference type="InParanoid" id="A2ELN6"/>
<reference evidence="5" key="1">
    <citation type="submission" date="2006-10" db="EMBL/GenBank/DDBJ databases">
        <authorList>
            <person name="Amadeo P."/>
            <person name="Zhao Q."/>
            <person name="Wortman J."/>
            <person name="Fraser-Liggett C."/>
            <person name="Carlton J."/>
        </authorList>
    </citation>
    <scope>NUCLEOTIDE SEQUENCE</scope>
    <source>
        <strain evidence="5">G3</strain>
    </source>
</reference>
<dbReference type="KEGG" id="tva:4764287"/>
<name>A2ELN6_TRIV3</name>
<evidence type="ECO:0000313" key="5">
    <source>
        <dbReference type="EMBL" id="EAY06401.1"/>
    </source>
</evidence>
<reference evidence="5" key="2">
    <citation type="journal article" date="2007" name="Science">
        <title>Draft genome sequence of the sexually transmitted pathogen Trichomonas vaginalis.</title>
        <authorList>
            <person name="Carlton J.M."/>
            <person name="Hirt R.P."/>
            <person name="Silva J.C."/>
            <person name="Delcher A.L."/>
            <person name="Schatz M."/>
            <person name="Zhao Q."/>
            <person name="Wortman J.R."/>
            <person name="Bidwell S.L."/>
            <person name="Alsmark U.C.M."/>
            <person name="Besteiro S."/>
            <person name="Sicheritz-Ponten T."/>
            <person name="Noel C.J."/>
            <person name="Dacks J.B."/>
            <person name="Foster P.G."/>
            <person name="Simillion C."/>
            <person name="Van de Peer Y."/>
            <person name="Miranda-Saavedra D."/>
            <person name="Barton G.J."/>
            <person name="Westrop G.D."/>
            <person name="Mueller S."/>
            <person name="Dessi D."/>
            <person name="Fiori P.L."/>
            <person name="Ren Q."/>
            <person name="Paulsen I."/>
            <person name="Zhang H."/>
            <person name="Bastida-Corcuera F.D."/>
            <person name="Simoes-Barbosa A."/>
            <person name="Brown M.T."/>
            <person name="Hayes R.D."/>
            <person name="Mukherjee M."/>
            <person name="Okumura C.Y."/>
            <person name="Schneider R."/>
            <person name="Smith A.J."/>
            <person name="Vanacova S."/>
            <person name="Villalvazo M."/>
            <person name="Haas B.J."/>
            <person name="Pertea M."/>
            <person name="Feldblyum T.V."/>
            <person name="Utterback T.R."/>
            <person name="Shu C.L."/>
            <person name="Osoegawa K."/>
            <person name="de Jong P.J."/>
            <person name="Hrdy I."/>
            <person name="Horvathova L."/>
            <person name="Zubacova Z."/>
            <person name="Dolezal P."/>
            <person name="Malik S.B."/>
            <person name="Logsdon J.M. Jr."/>
            <person name="Henze K."/>
            <person name="Gupta A."/>
            <person name="Wang C.C."/>
            <person name="Dunne R.L."/>
            <person name="Upcroft J.A."/>
            <person name="Upcroft P."/>
            <person name="White O."/>
            <person name="Salzberg S.L."/>
            <person name="Tang P."/>
            <person name="Chiu C.-H."/>
            <person name="Lee Y.-S."/>
            <person name="Embley T.M."/>
            <person name="Coombs G.H."/>
            <person name="Mottram J.C."/>
            <person name="Tachezy J."/>
            <person name="Fraser-Liggett C.M."/>
            <person name="Johnson P.J."/>
        </authorList>
    </citation>
    <scope>NUCLEOTIDE SEQUENCE [LARGE SCALE GENOMIC DNA]</scope>
    <source>
        <strain evidence="5">G3</strain>
    </source>
</reference>
<dbReference type="PANTHER" id="PTHR12400">
    <property type="entry name" value="INOSITOL POLYPHOSPHATE KINASE"/>
    <property type="match status" value="1"/>
</dbReference>
<dbReference type="STRING" id="5722.A2ELN6"/>
<dbReference type="EC" id="2.7.-.-" evidence="4"/>
<dbReference type="InterPro" id="IPR005522">
    <property type="entry name" value="IPK"/>
</dbReference>
<dbReference type="AlphaFoldDB" id="A2ELN6"/>
<dbReference type="Gene3D" id="3.30.470.160">
    <property type="entry name" value="Inositol polyphosphate kinase"/>
    <property type="match status" value="1"/>
</dbReference>
<dbReference type="EMBL" id="DS113424">
    <property type="protein sequence ID" value="EAY06401.1"/>
    <property type="molecule type" value="Genomic_DNA"/>
</dbReference>
<dbReference type="GO" id="GO:0032958">
    <property type="term" value="P:inositol phosphate biosynthetic process"/>
    <property type="evidence" value="ECO:0000318"/>
    <property type="project" value="GO_Central"/>
</dbReference>
<dbReference type="GO" id="GO:0000828">
    <property type="term" value="F:inositol hexakisphosphate kinase activity"/>
    <property type="evidence" value="ECO:0000318"/>
    <property type="project" value="GO_Central"/>
</dbReference>
<dbReference type="eggNOG" id="KOG1620">
    <property type="taxonomic scope" value="Eukaryota"/>
</dbReference>
<protein>
    <recommendedName>
        <fullName evidence="4">Kinase</fullName>
        <ecNumber evidence="4">2.7.-.-</ecNumber>
    </recommendedName>
</protein>
<dbReference type="VEuPathDB" id="TrichDB:TVAGG3_0894850"/>
<dbReference type="SUPFAM" id="SSF56104">
    <property type="entry name" value="SAICAR synthase-like"/>
    <property type="match status" value="1"/>
</dbReference>
<evidence type="ECO:0000313" key="6">
    <source>
        <dbReference type="Proteomes" id="UP000001542"/>
    </source>
</evidence>
<proteinExistence type="inferred from homology"/>
<dbReference type="OrthoDB" id="338650at2759"/>
<evidence type="ECO:0000256" key="4">
    <source>
        <dbReference type="RuleBase" id="RU363090"/>
    </source>
</evidence>
<dbReference type="Pfam" id="PF03770">
    <property type="entry name" value="IPK"/>
    <property type="match status" value="1"/>
</dbReference>
<organism evidence="5 6">
    <name type="scientific">Trichomonas vaginalis (strain ATCC PRA-98 / G3)</name>
    <dbReference type="NCBI Taxonomy" id="412133"/>
    <lineage>
        <taxon>Eukaryota</taxon>
        <taxon>Metamonada</taxon>
        <taxon>Parabasalia</taxon>
        <taxon>Trichomonadida</taxon>
        <taxon>Trichomonadidae</taxon>
        <taxon>Trichomonas</taxon>
    </lineage>
</organism>
<dbReference type="Proteomes" id="UP000001542">
    <property type="component" value="Unassembled WGS sequence"/>
</dbReference>
<dbReference type="VEuPathDB" id="TrichDB:TVAG_403580"/>
<dbReference type="GO" id="GO:0005634">
    <property type="term" value="C:nucleus"/>
    <property type="evidence" value="ECO:0000318"/>
    <property type="project" value="GO_Central"/>
</dbReference>
<comment type="similarity">
    <text evidence="1 4">Belongs to the inositol phosphokinase (IPK) family.</text>
</comment>
<evidence type="ECO:0000256" key="3">
    <source>
        <dbReference type="ARBA" id="ARBA00022777"/>
    </source>
</evidence>
<dbReference type="SMR" id="A2ELN6"/>
<dbReference type="GO" id="GO:0005737">
    <property type="term" value="C:cytoplasm"/>
    <property type="evidence" value="ECO:0000318"/>
    <property type="project" value="GO_Central"/>
</dbReference>
<accession>A2ELN6</accession>
<dbReference type="PANTHER" id="PTHR12400:SF21">
    <property type="entry name" value="KINASE"/>
    <property type="match status" value="1"/>
</dbReference>
<sequence length="291" mass="33447">MGELVDVSLFLDNSTIASLRGKVFGHDGSILTFKEGVIAKKSRPREFIFYRNKKSWINDLVKENIFPKVIGLAYIESQDGDNYRFKLDPTLLTNENEMLPWLMLEDLQKGYAKPAVLDVKLGTRTWEMGAANDKVLRHKMKCSQGTTGSLYFRVRAAMWYSPNPDDWPKDGDASLLKRDFGTTCTKEELMKFFSDFFHVKDLVPKFIDKIKKIIEGITILRQEADVRIYSSSALFVYDAEDPSKFDCRLLDFEKTYFNVEVSAKRFNESIEDCEDSVIPALEELVHCLNAL</sequence>
<keyword evidence="3 4" id="KW-0418">Kinase</keyword>